<comment type="caution">
    <text evidence="1">The sequence shown here is derived from an EMBL/GenBank/DDBJ whole genome shotgun (WGS) entry which is preliminary data.</text>
</comment>
<evidence type="ECO:0000313" key="1">
    <source>
        <dbReference type="EMBL" id="PRQ21181.1"/>
    </source>
</evidence>
<dbReference type="AlphaFoldDB" id="A0A2P6PGX1"/>
<sequence>MPGKLQSSSYFNSTYHLLYAKKKKKKKPLSSAANIAIGSRFLVLQSCKDSEVVGSWNVLLKRNHKSSLPDPVGSKGNFVTSATVAPVSNAQDHWW</sequence>
<dbReference type="EMBL" id="PDCK01000045">
    <property type="protein sequence ID" value="PRQ21181.1"/>
    <property type="molecule type" value="Genomic_DNA"/>
</dbReference>
<gene>
    <name evidence="1" type="ORF">RchiOBHm_Chr7g0236361</name>
</gene>
<evidence type="ECO:0000313" key="2">
    <source>
        <dbReference type="Proteomes" id="UP000238479"/>
    </source>
</evidence>
<name>A0A2P6PGX1_ROSCH</name>
<protein>
    <submittedName>
        <fullName evidence="1">Uncharacterized protein</fullName>
    </submittedName>
</protein>
<reference evidence="1 2" key="1">
    <citation type="journal article" date="2018" name="Nat. Genet.">
        <title>The Rosa genome provides new insights in the design of modern roses.</title>
        <authorList>
            <person name="Bendahmane M."/>
        </authorList>
    </citation>
    <scope>NUCLEOTIDE SEQUENCE [LARGE SCALE GENOMIC DNA]</scope>
    <source>
        <strain evidence="2">cv. Old Blush</strain>
    </source>
</reference>
<dbReference type="Proteomes" id="UP000238479">
    <property type="component" value="Chromosome 7"/>
</dbReference>
<proteinExistence type="predicted"/>
<keyword evidence="2" id="KW-1185">Reference proteome</keyword>
<organism evidence="1 2">
    <name type="scientific">Rosa chinensis</name>
    <name type="common">China rose</name>
    <dbReference type="NCBI Taxonomy" id="74649"/>
    <lineage>
        <taxon>Eukaryota</taxon>
        <taxon>Viridiplantae</taxon>
        <taxon>Streptophyta</taxon>
        <taxon>Embryophyta</taxon>
        <taxon>Tracheophyta</taxon>
        <taxon>Spermatophyta</taxon>
        <taxon>Magnoliopsida</taxon>
        <taxon>eudicotyledons</taxon>
        <taxon>Gunneridae</taxon>
        <taxon>Pentapetalae</taxon>
        <taxon>rosids</taxon>
        <taxon>fabids</taxon>
        <taxon>Rosales</taxon>
        <taxon>Rosaceae</taxon>
        <taxon>Rosoideae</taxon>
        <taxon>Rosoideae incertae sedis</taxon>
        <taxon>Rosa</taxon>
    </lineage>
</organism>
<dbReference type="Gramene" id="PRQ21181">
    <property type="protein sequence ID" value="PRQ21181"/>
    <property type="gene ID" value="RchiOBHm_Chr7g0236361"/>
</dbReference>
<accession>A0A2P6PGX1</accession>